<dbReference type="CDD" id="cd01949">
    <property type="entry name" value="GGDEF"/>
    <property type="match status" value="1"/>
</dbReference>
<dbReference type="InterPro" id="IPR029787">
    <property type="entry name" value="Nucleotide_cyclase"/>
</dbReference>
<dbReference type="PROSITE" id="PS50112">
    <property type="entry name" value="PAS"/>
    <property type="match status" value="1"/>
</dbReference>
<evidence type="ECO:0000313" key="8">
    <source>
        <dbReference type="Proteomes" id="UP000199355"/>
    </source>
</evidence>
<dbReference type="InterPro" id="IPR035965">
    <property type="entry name" value="PAS-like_dom_sf"/>
</dbReference>
<dbReference type="SUPFAM" id="SSF55781">
    <property type="entry name" value="GAF domain-like"/>
    <property type="match status" value="1"/>
</dbReference>
<feature type="coiled-coil region" evidence="3">
    <location>
        <begin position="162"/>
        <end position="189"/>
    </location>
</feature>
<dbReference type="RefSeq" id="WP_092152707.1">
    <property type="nucleotide sequence ID" value="NZ_FNBX01000002.1"/>
</dbReference>
<organism evidence="7 8">
    <name type="scientific">Desulfovibrio legallii</name>
    <dbReference type="NCBI Taxonomy" id="571438"/>
    <lineage>
        <taxon>Bacteria</taxon>
        <taxon>Pseudomonadati</taxon>
        <taxon>Thermodesulfobacteriota</taxon>
        <taxon>Desulfovibrionia</taxon>
        <taxon>Desulfovibrionales</taxon>
        <taxon>Desulfovibrionaceae</taxon>
        <taxon>Desulfovibrio</taxon>
    </lineage>
</organism>
<dbReference type="NCBIfam" id="TIGR00254">
    <property type="entry name" value="GGDEF"/>
    <property type="match status" value="1"/>
</dbReference>
<dbReference type="SMART" id="SM00065">
    <property type="entry name" value="GAF"/>
    <property type="match status" value="1"/>
</dbReference>
<dbReference type="InterPro" id="IPR043128">
    <property type="entry name" value="Rev_trsase/Diguanyl_cyclase"/>
</dbReference>
<dbReference type="Gene3D" id="3.30.450.40">
    <property type="match status" value="1"/>
</dbReference>
<dbReference type="Proteomes" id="UP000199355">
    <property type="component" value="Unassembled WGS sequence"/>
</dbReference>
<dbReference type="Pfam" id="PF13185">
    <property type="entry name" value="GAF_2"/>
    <property type="match status" value="1"/>
</dbReference>
<dbReference type="SUPFAM" id="SSF55073">
    <property type="entry name" value="Nucleotide cyclase"/>
    <property type="match status" value="1"/>
</dbReference>
<sequence length="477" mass="54060">MNQNTPDALLPQWQRVVDLIAHIAQVPVGLIMGLHHNELTVLVASQTAGNPYRVGETTPLPDSGLYCERVIAAQERLLVPNALQSPRWGHNPDLKHHMVAYLGFPIRYPNGKPFGTICLLDRKENHFSPEILELIERMRALIEGSLKMHDLLHQNARRVVEIHEKTQRLEKLVQALDESEKKFRFITENTVDFIWMHNVSRDRFVYASPSVKELTGLDSATLLTLDLKKFVPPEFLRAMKRKMTAAVRRLRESPAAEIVSQNEIQLYRADGGTVWIEYKLKYLINKGGEIETVGVSRNIEDRKLKEQEISFLSTHDFLTKVHNRLYLYAEAHREIARSDRTGSPLALLFFDLDGFKRVNDEHGHAVGDVVLQRTTQVVAQNLRKSDVLARYGGEEFVILMPDMPLEAARNAAERIRRAVAAEPMPKGIPMTVSIGVAVREPGESLDRWIDRADRAMYAAKAQGRDRCTVSPPRGGAL</sequence>
<dbReference type="Pfam" id="PF13426">
    <property type="entry name" value="PAS_9"/>
    <property type="match status" value="1"/>
</dbReference>
<dbReference type="InterPro" id="IPR000014">
    <property type="entry name" value="PAS"/>
</dbReference>
<dbReference type="InterPro" id="IPR050469">
    <property type="entry name" value="Diguanylate_Cyclase"/>
</dbReference>
<accession>A0A1G7J2L4</accession>
<dbReference type="SMART" id="SM00091">
    <property type="entry name" value="PAS"/>
    <property type="match status" value="1"/>
</dbReference>
<dbReference type="InterPro" id="IPR003018">
    <property type="entry name" value="GAF"/>
</dbReference>
<dbReference type="Pfam" id="PF00990">
    <property type="entry name" value="GGDEF"/>
    <property type="match status" value="1"/>
</dbReference>
<dbReference type="Gene3D" id="3.30.450.20">
    <property type="entry name" value="PAS domain"/>
    <property type="match status" value="1"/>
</dbReference>
<dbReference type="EMBL" id="FNBX01000002">
    <property type="protein sequence ID" value="SDF19116.1"/>
    <property type="molecule type" value="Genomic_DNA"/>
</dbReference>
<dbReference type="InterPro" id="IPR000160">
    <property type="entry name" value="GGDEF_dom"/>
</dbReference>
<dbReference type="OrthoDB" id="9783076at2"/>
<dbReference type="PANTHER" id="PTHR45138">
    <property type="entry name" value="REGULATORY COMPONENTS OF SENSORY TRANSDUCTION SYSTEM"/>
    <property type="match status" value="1"/>
</dbReference>
<feature type="domain" description="PAC" evidence="5">
    <location>
        <begin position="260"/>
        <end position="311"/>
    </location>
</feature>
<dbReference type="InterPro" id="IPR029016">
    <property type="entry name" value="GAF-like_dom_sf"/>
</dbReference>
<dbReference type="NCBIfam" id="TIGR00229">
    <property type="entry name" value="sensory_box"/>
    <property type="match status" value="1"/>
</dbReference>
<name>A0A1G7J2L4_9BACT</name>
<dbReference type="SMART" id="SM00086">
    <property type="entry name" value="PAC"/>
    <property type="match status" value="1"/>
</dbReference>
<feature type="domain" description="PAS" evidence="4">
    <location>
        <begin position="179"/>
        <end position="250"/>
    </location>
</feature>
<dbReference type="InterPro" id="IPR001610">
    <property type="entry name" value="PAC"/>
</dbReference>
<dbReference type="PROSITE" id="PS50887">
    <property type="entry name" value="GGDEF"/>
    <property type="match status" value="1"/>
</dbReference>
<dbReference type="SUPFAM" id="SSF55785">
    <property type="entry name" value="PYP-like sensor domain (PAS domain)"/>
    <property type="match status" value="1"/>
</dbReference>
<dbReference type="InterPro" id="IPR000700">
    <property type="entry name" value="PAS-assoc_C"/>
</dbReference>
<dbReference type="AlphaFoldDB" id="A0A1G7J2L4"/>
<reference evidence="8" key="1">
    <citation type="submission" date="2016-10" db="EMBL/GenBank/DDBJ databases">
        <authorList>
            <person name="Varghese N."/>
            <person name="Submissions S."/>
        </authorList>
    </citation>
    <scope>NUCLEOTIDE SEQUENCE [LARGE SCALE GENOMIC DNA]</scope>
    <source>
        <strain evidence="8">KHC7</strain>
    </source>
</reference>
<evidence type="ECO:0000259" key="5">
    <source>
        <dbReference type="PROSITE" id="PS50113"/>
    </source>
</evidence>
<proteinExistence type="predicted"/>
<keyword evidence="3" id="KW-0175">Coiled coil</keyword>
<dbReference type="STRING" id="571438.SAMN05192586_102166"/>
<dbReference type="Gene3D" id="3.30.70.270">
    <property type="match status" value="1"/>
</dbReference>
<evidence type="ECO:0000256" key="1">
    <source>
        <dbReference type="ARBA" id="ARBA00012528"/>
    </source>
</evidence>
<dbReference type="GO" id="GO:0052621">
    <property type="term" value="F:diguanylate cyclase activity"/>
    <property type="evidence" value="ECO:0007669"/>
    <property type="project" value="UniProtKB-EC"/>
</dbReference>
<evidence type="ECO:0000256" key="2">
    <source>
        <dbReference type="ARBA" id="ARBA00034247"/>
    </source>
</evidence>
<dbReference type="SMART" id="SM00267">
    <property type="entry name" value="GGDEF"/>
    <property type="match status" value="1"/>
</dbReference>
<evidence type="ECO:0000256" key="3">
    <source>
        <dbReference type="SAM" id="Coils"/>
    </source>
</evidence>
<evidence type="ECO:0000259" key="6">
    <source>
        <dbReference type="PROSITE" id="PS50887"/>
    </source>
</evidence>
<evidence type="ECO:0000313" key="7">
    <source>
        <dbReference type="EMBL" id="SDF19116.1"/>
    </source>
</evidence>
<dbReference type="FunFam" id="3.30.70.270:FF:000001">
    <property type="entry name" value="Diguanylate cyclase domain protein"/>
    <property type="match status" value="1"/>
</dbReference>
<dbReference type="EC" id="2.7.7.65" evidence="1"/>
<dbReference type="PANTHER" id="PTHR45138:SF9">
    <property type="entry name" value="DIGUANYLATE CYCLASE DGCM-RELATED"/>
    <property type="match status" value="1"/>
</dbReference>
<keyword evidence="8" id="KW-1185">Reference proteome</keyword>
<dbReference type="CDD" id="cd00130">
    <property type="entry name" value="PAS"/>
    <property type="match status" value="1"/>
</dbReference>
<evidence type="ECO:0000259" key="4">
    <source>
        <dbReference type="PROSITE" id="PS50112"/>
    </source>
</evidence>
<comment type="catalytic activity">
    <reaction evidence="2">
        <text>2 GTP = 3',3'-c-di-GMP + 2 diphosphate</text>
        <dbReference type="Rhea" id="RHEA:24898"/>
        <dbReference type="ChEBI" id="CHEBI:33019"/>
        <dbReference type="ChEBI" id="CHEBI:37565"/>
        <dbReference type="ChEBI" id="CHEBI:58805"/>
        <dbReference type="EC" id="2.7.7.65"/>
    </reaction>
</comment>
<gene>
    <name evidence="7" type="ORF">SAMN05192586_102166</name>
</gene>
<feature type="domain" description="GGDEF" evidence="6">
    <location>
        <begin position="343"/>
        <end position="472"/>
    </location>
</feature>
<protein>
    <recommendedName>
        <fullName evidence="1">diguanylate cyclase</fullName>
        <ecNumber evidence="1">2.7.7.65</ecNumber>
    </recommendedName>
</protein>
<dbReference type="PROSITE" id="PS50113">
    <property type="entry name" value="PAC"/>
    <property type="match status" value="1"/>
</dbReference>